<dbReference type="AlphaFoldDB" id="A0A6J5Y8P6"/>
<accession>A0A6J5Y8P6</accession>
<reference evidence="2" key="1">
    <citation type="journal article" date="2020" name="Genome Biol.">
        <title>Gamete binning: chromosome-level and haplotype-resolved genome assembly enabled by high-throughput single-cell sequencing of gamete genomes.</title>
        <authorList>
            <person name="Campoy J.A."/>
            <person name="Sun H."/>
            <person name="Goel M."/>
            <person name="Jiao W.-B."/>
            <person name="Folz-Donahue K."/>
            <person name="Wang N."/>
            <person name="Rubio M."/>
            <person name="Liu C."/>
            <person name="Kukat C."/>
            <person name="Ruiz D."/>
            <person name="Huettel B."/>
            <person name="Schneeberger K."/>
        </authorList>
    </citation>
    <scope>NUCLEOTIDE SEQUENCE [LARGE SCALE GENOMIC DNA]</scope>
    <source>
        <strain evidence="2">cv. Rojo Pasion</strain>
    </source>
</reference>
<organism evidence="1 2">
    <name type="scientific">Prunus armeniaca</name>
    <name type="common">Apricot</name>
    <name type="synonym">Armeniaca vulgaris</name>
    <dbReference type="NCBI Taxonomy" id="36596"/>
    <lineage>
        <taxon>Eukaryota</taxon>
        <taxon>Viridiplantae</taxon>
        <taxon>Streptophyta</taxon>
        <taxon>Embryophyta</taxon>
        <taxon>Tracheophyta</taxon>
        <taxon>Spermatophyta</taxon>
        <taxon>Magnoliopsida</taxon>
        <taxon>eudicotyledons</taxon>
        <taxon>Gunneridae</taxon>
        <taxon>Pentapetalae</taxon>
        <taxon>rosids</taxon>
        <taxon>fabids</taxon>
        <taxon>Rosales</taxon>
        <taxon>Rosaceae</taxon>
        <taxon>Amygdaloideae</taxon>
        <taxon>Amygdaleae</taxon>
        <taxon>Prunus</taxon>
    </lineage>
</organism>
<evidence type="ECO:0000313" key="1">
    <source>
        <dbReference type="EMBL" id="CAB4319908.1"/>
    </source>
</evidence>
<name>A0A6J5Y8P6_PRUAR</name>
<keyword evidence="2" id="KW-1185">Reference proteome</keyword>
<protein>
    <submittedName>
        <fullName evidence="1">Uncharacterized protein</fullName>
    </submittedName>
</protein>
<proteinExistence type="predicted"/>
<dbReference type="Proteomes" id="UP000507245">
    <property type="component" value="Unassembled WGS sequence"/>
</dbReference>
<sequence>MMIRMAGFGWYTRDHAILPYLTIRMGIKTAWCAWVGHGMRTQGMNGDFQRLRPAAEHSSAKGNFQRSSIR</sequence>
<gene>
    <name evidence="1" type="ORF">ORAREDHAP_LOCUS47854</name>
</gene>
<evidence type="ECO:0000313" key="2">
    <source>
        <dbReference type="Proteomes" id="UP000507245"/>
    </source>
</evidence>
<dbReference type="EMBL" id="CAEKKB010000008">
    <property type="protein sequence ID" value="CAB4319908.1"/>
    <property type="molecule type" value="Genomic_DNA"/>
</dbReference>